<evidence type="ECO:0000313" key="5">
    <source>
        <dbReference type="Proteomes" id="UP000053342"/>
    </source>
</evidence>
<protein>
    <recommendedName>
        <fullName evidence="6">RlpA-like protein double-psi beta-barrel domain-containing protein</fullName>
    </recommendedName>
</protein>
<dbReference type="PANTHER" id="PTHR31836">
    <property type="match status" value="1"/>
</dbReference>
<reference evidence="4 5" key="1">
    <citation type="submission" date="2015-01" db="EMBL/GenBank/DDBJ databases">
        <title>The Genome Sequence of Exophiala oligosperma CBS72588.</title>
        <authorList>
            <consortium name="The Broad Institute Genomics Platform"/>
            <person name="Cuomo C."/>
            <person name="de Hoog S."/>
            <person name="Gorbushina A."/>
            <person name="Stielow B."/>
            <person name="Teixiera M."/>
            <person name="Abouelleil A."/>
            <person name="Chapman S.B."/>
            <person name="Priest M."/>
            <person name="Young S.K."/>
            <person name="Wortman J."/>
            <person name="Nusbaum C."/>
            <person name="Birren B."/>
        </authorList>
    </citation>
    <scope>NUCLEOTIDE SEQUENCE [LARGE SCALE GENOMIC DNA]</scope>
    <source>
        <strain evidence="4 5">CBS 72588</strain>
    </source>
</reference>
<evidence type="ECO:0000256" key="2">
    <source>
        <dbReference type="SAM" id="MobiDB-lite"/>
    </source>
</evidence>
<feature type="compositionally biased region" description="Pro residues" evidence="2">
    <location>
        <begin position="124"/>
        <end position="135"/>
    </location>
</feature>
<feature type="region of interest" description="Disordered" evidence="2">
    <location>
        <begin position="106"/>
        <end position="171"/>
    </location>
</feature>
<dbReference type="CDD" id="cd22191">
    <property type="entry name" value="DPBB_RlpA_EXP_N-like"/>
    <property type="match status" value="1"/>
</dbReference>
<dbReference type="AlphaFoldDB" id="A0A0D2D3T1"/>
<dbReference type="InterPro" id="IPR051477">
    <property type="entry name" value="Expansin_CellWall"/>
</dbReference>
<dbReference type="EMBL" id="KN847342">
    <property type="protein sequence ID" value="KIW37923.1"/>
    <property type="molecule type" value="Genomic_DNA"/>
</dbReference>
<sequence>MAVLKNITLAALLLAPFTMAAPRLDARAMYTHTDTEIVWVTVEETTTIWLEPGAPTPAPAPVAAADTTTVAVANSSATSGPAVFAAQTIYGPSTTMATVAGAAAAPAAPPASSPAAAAWSSAPAPAPVAPAPASPAPAAESSPAAASAASAPAPSASSSNGGGSPKDISASQSATCEGTGAACVGDVTHWDGGLGACGWNVNTNSDLSIALPYQFMGTQSNGNPYCGRSVTLYNPTSGTTVQAKVGDKCMGCVDRAIDCTDALFNAITDGTGNGRVHGIEWWFS</sequence>
<accession>A0A0D2D3T1</accession>
<dbReference type="GeneID" id="27361975"/>
<gene>
    <name evidence="4" type="ORF">PV06_09901</name>
</gene>
<evidence type="ECO:0000256" key="3">
    <source>
        <dbReference type="SAM" id="SignalP"/>
    </source>
</evidence>
<organism evidence="4 5">
    <name type="scientific">Exophiala oligosperma</name>
    <dbReference type="NCBI Taxonomy" id="215243"/>
    <lineage>
        <taxon>Eukaryota</taxon>
        <taxon>Fungi</taxon>
        <taxon>Dikarya</taxon>
        <taxon>Ascomycota</taxon>
        <taxon>Pezizomycotina</taxon>
        <taxon>Eurotiomycetes</taxon>
        <taxon>Chaetothyriomycetidae</taxon>
        <taxon>Chaetothyriales</taxon>
        <taxon>Herpotrichiellaceae</taxon>
        <taxon>Exophiala</taxon>
    </lineage>
</organism>
<dbReference type="SUPFAM" id="SSF50685">
    <property type="entry name" value="Barwin-like endoglucanases"/>
    <property type="match status" value="1"/>
</dbReference>
<dbReference type="STRING" id="215243.A0A0D2D3T1"/>
<name>A0A0D2D3T1_9EURO</name>
<evidence type="ECO:0000313" key="4">
    <source>
        <dbReference type="EMBL" id="KIW37923.1"/>
    </source>
</evidence>
<dbReference type="RefSeq" id="XP_016258139.1">
    <property type="nucleotide sequence ID" value="XM_016411385.1"/>
</dbReference>
<keyword evidence="5" id="KW-1185">Reference proteome</keyword>
<dbReference type="VEuPathDB" id="FungiDB:PV06_09901"/>
<feature type="compositionally biased region" description="Low complexity" evidence="2">
    <location>
        <begin position="113"/>
        <end position="123"/>
    </location>
</feature>
<dbReference type="HOGENOM" id="CLU_052701_0_0_1"/>
<evidence type="ECO:0000256" key="1">
    <source>
        <dbReference type="ARBA" id="ARBA00022729"/>
    </source>
</evidence>
<dbReference type="InterPro" id="IPR036908">
    <property type="entry name" value="RlpA-like_sf"/>
</dbReference>
<proteinExistence type="predicted"/>
<feature type="compositionally biased region" description="Low complexity" evidence="2">
    <location>
        <begin position="136"/>
        <end position="159"/>
    </location>
</feature>
<feature type="chain" id="PRO_5002251136" description="RlpA-like protein double-psi beta-barrel domain-containing protein" evidence="3">
    <location>
        <begin position="21"/>
        <end position="284"/>
    </location>
</feature>
<keyword evidence="1 3" id="KW-0732">Signal</keyword>
<dbReference type="OrthoDB" id="623670at2759"/>
<evidence type="ECO:0008006" key="6">
    <source>
        <dbReference type="Google" id="ProtNLM"/>
    </source>
</evidence>
<feature type="signal peptide" evidence="3">
    <location>
        <begin position="1"/>
        <end position="20"/>
    </location>
</feature>
<dbReference type="Gene3D" id="2.40.40.10">
    <property type="entry name" value="RlpA-like domain"/>
    <property type="match status" value="1"/>
</dbReference>
<dbReference type="Proteomes" id="UP000053342">
    <property type="component" value="Unassembled WGS sequence"/>
</dbReference>
<dbReference type="PANTHER" id="PTHR31836:SF28">
    <property type="entry name" value="SRCR DOMAIN-CONTAINING PROTEIN-RELATED"/>
    <property type="match status" value="1"/>
</dbReference>